<feature type="domain" description="Ion transport" evidence="8">
    <location>
        <begin position="14"/>
        <end position="225"/>
    </location>
</feature>
<evidence type="ECO:0000259" key="8">
    <source>
        <dbReference type="Pfam" id="PF00520"/>
    </source>
</evidence>
<dbReference type="RefSeq" id="XP_022239157.1">
    <property type="nucleotide sequence ID" value="XM_022383449.1"/>
</dbReference>
<dbReference type="PANTHER" id="PTHR46923:SF1">
    <property type="entry name" value="CATION CHANNEL SPERM-ASSOCIATED PROTEIN 2"/>
    <property type="match status" value="1"/>
</dbReference>
<feature type="compositionally biased region" description="Acidic residues" evidence="6">
    <location>
        <begin position="294"/>
        <end position="305"/>
    </location>
</feature>
<feature type="region of interest" description="Disordered" evidence="6">
    <location>
        <begin position="294"/>
        <end position="323"/>
    </location>
</feature>
<feature type="compositionally biased region" description="Basic and acidic residues" evidence="6">
    <location>
        <begin position="306"/>
        <end position="315"/>
    </location>
</feature>
<keyword evidence="9" id="KW-1185">Reference proteome</keyword>
<sequence length="396" mass="46182">MCAELEENTNAKVQWFCEILNGFDCICLSLFFIEIILKWLEGFRTFWKNGWNIFDFLVTFTTFIPEIILLVLQNKKYSSVQKLVEVMQVFRVVRALKIVMHVEQVRLIALAITKAFKEMTFIAMMLLTVMYIYAIVGVVMFGKYSNINVEKVDSEENFKNLSQAAATLFQLFTLDHWLKVFSDIYSLIGTWFSIIYIISWILIGSFIFRNIFVGILVNNFQSIRTELVQEVEQCLVKSSLADECQTEVEELVTKSGLYNPTSSHTKFQKDKQADDETRRESVYYDFSEEELSIDEEEYEDAMEDQSDQKNTEEKPQLISSRAGTPELNQLWNEMIHLKLESLESNPQETLWPEDTLFCYLQLLESLCENLEERKQLLELSATALLEIADSISTEYK</sequence>
<feature type="coiled-coil region" evidence="5">
    <location>
        <begin position="360"/>
        <end position="387"/>
    </location>
</feature>
<evidence type="ECO:0000256" key="6">
    <source>
        <dbReference type="SAM" id="MobiDB-lite"/>
    </source>
</evidence>
<gene>
    <name evidence="10" type="primary">LOC111085335</name>
</gene>
<evidence type="ECO:0000256" key="4">
    <source>
        <dbReference type="ARBA" id="ARBA00023136"/>
    </source>
</evidence>
<evidence type="ECO:0000313" key="9">
    <source>
        <dbReference type="Proteomes" id="UP000694941"/>
    </source>
</evidence>
<name>A0ABM1S6A2_LIMPO</name>
<evidence type="ECO:0000256" key="5">
    <source>
        <dbReference type="SAM" id="Coils"/>
    </source>
</evidence>
<feature type="transmembrane region" description="Helical" evidence="7">
    <location>
        <begin position="184"/>
        <end position="208"/>
    </location>
</feature>
<dbReference type="InterPro" id="IPR005821">
    <property type="entry name" value="Ion_trans_dom"/>
</dbReference>
<proteinExistence type="predicted"/>
<keyword evidence="5" id="KW-0175">Coiled coil</keyword>
<organism evidence="9 10">
    <name type="scientific">Limulus polyphemus</name>
    <name type="common">Atlantic horseshoe crab</name>
    <dbReference type="NCBI Taxonomy" id="6850"/>
    <lineage>
        <taxon>Eukaryota</taxon>
        <taxon>Metazoa</taxon>
        <taxon>Ecdysozoa</taxon>
        <taxon>Arthropoda</taxon>
        <taxon>Chelicerata</taxon>
        <taxon>Merostomata</taxon>
        <taxon>Xiphosura</taxon>
        <taxon>Limulidae</taxon>
        <taxon>Limulus</taxon>
    </lineage>
</organism>
<evidence type="ECO:0000256" key="2">
    <source>
        <dbReference type="ARBA" id="ARBA00022692"/>
    </source>
</evidence>
<accession>A0ABM1S6A2</accession>
<evidence type="ECO:0000256" key="7">
    <source>
        <dbReference type="SAM" id="Phobius"/>
    </source>
</evidence>
<dbReference type="Gene3D" id="1.10.287.70">
    <property type="match status" value="1"/>
</dbReference>
<protein>
    <submittedName>
        <fullName evidence="10">Cation channel sperm-associated protein 2-like isoform X1</fullName>
    </submittedName>
</protein>
<evidence type="ECO:0000256" key="3">
    <source>
        <dbReference type="ARBA" id="ARBA00022989"/>
    </source>
</evidence>
<dbReference type="GeneID" id="111085335"/>
<evidence type="ECO:0000256" key="1">
    <source>
        <dbReference type="ARBA" id="ARBA00004141"/>
    </source>
</evidence>
<dbReference type="PANTHER" id="PTHR46923">
    <property type="entry name" value="CATION CHANNEL SPERM-ASSOCIATED PROTEIN 2"/>
    <property type="match status" value="1"/>
</dbReference>
<dbReference type="InterPro" id="IPR027359">
    <property type="entry name" value="Volt_channel_dom_sf"/>
</dbReference>
<dbReference type="Pfam" id="PF00520">
    <property type="entry name" value="Ion_trans"/>
    <property type="match status" value="1"/>
</dbReference>
<feature type="transmembrane region" description="Helical" evidence="7">
    <location>
        <begin position="19"/>
        <end position="40"/>
    </location>
</feature>
<evidence type="ECO:0000313" key="10">
    <source>
        <dbReference type="RefSeq" id="XP_022239157.1"/>
    </source>
</evidence>
<dbReference type="Proteomes" id="UP000694941">
    <property type="component" value="Unplaced"/>
</dbReference>
<keyword evidence="4 7" id="KW-0472">Membrane</keyword>
<keyword evidence="2 7" id="KW-0812">Transmembrane</keyword>
<dbReference type="Gene3D" id="1.20.120.350">
    <property type="entry name" value="Voltage-gated potassium channels. Chain C"/>
    <property type="match status" value="1"/>
</dbReference>
<comment type="subcellular location">
    <subcellularLocation>
        <location evidence="1">Membrane</location>
        <topology evidence="1">Multi-pass membrane protein</topology>
    </subcellularLocation>
</comment>
<keyword evidence="3 7" id="KW-1133">Transmembrane helix</keyword>
<reference evidence="10" key="1">
    <citation type="submission" date="2025-08" db="UniProtKB">
        <authorList>
            <consortium name="RefSeq"/>
        </authorList>
    </citation>
    <scope>IDENTIFICATION</scope>
    <source>
        <tissue evidence="10">Muscle</tissue>
    </source>
</reference>
<feature type="transmembrane region" description="Helical" evidence="7">
    <location>
        <begin position="121"/>
        <end position="141"/>
    </location>
</feature>
<dbReference type="InterPro" id="IPR028747">
    <property type="entry name" value="CatSper2"/>
</dbReference>
<feature type="transmembrane region" description="Helical" evidence="7">
    <location>
        <begin position="52"/>
        <end position="72"/>
    </location>
</feature>
<dbReference type="SUPFAM" id="SSF81324">
    <property type="entry name" value="Voltage-gated potassium channels"/>
    <property type="match status" value="1"/>
</dbReference>